<sequence length="74" mass="8635">MEINKEKLWYFLQFFSDKDENARQTVEIVYGTDTEQLITRNFGFHSGMPVVKNIDIITVMIEVGRHVRSPGTKD</sequence>
<dbReference type="Proteomes" id="UP000887116">
    <property type="component" value="Unassembled WGS sequence"/>
</dbReference>
<gene>
    <name evidence="1" type="ORF">TNCT_281121</name>
</gene>
<organism evidence="1 2">
    <name type="scientific">Trichonephila clavata</name>
    <name type="common">Joro spider</name>
    <name type="synonym">Nephila clavata</name>
    <dbReference type="NCBI Taxonomy" id="2740835"/>
    <lineage>
        <taxon>Eukaryota</taxon>
        <taxon>Metazoa</taxon>
        <taxon>Ecdysozoa</taxon>
        <taxon>Arthropoda</taxon>
        <taxon>Chelicerata</taxon>
        <taxon>Arachnida</taxon>
        <taxon>Araneae</taxon>
        <taxon>Araneomorphae</taxon>
        <taxon>Entelegynae</taxon>
        <taxon>Araneoidea</taxon>
        <taxon>Nephilidae</taxon>
        <taxon>Trichonephila</taxon>
    </lineage>
</organism>
<reference evidence="1" key="1">
    <citation type="submission" date="2020-07" db="EMBL/GenBank/DDBJ databases">
        <title>Multicomponent nature underlies the extraordinary mechanical properties of spider dragline silk.</title>
        <authorList>
            <person name="Kono N."/>
            <person name="Nakamura H."/>
            <person name="Mori M."/>
            <person name="Yoshida Y."/>
            <person name="Ohtoshi R."/>
            <person name="Malay A.D."/>
            <person name="Moran D.A.P."/>
            <person name="Tomita M."/>
            <person name="Numata K."/>
            <person name="Arakawa K."/>
        </authorList>
    </citation>
    <scope>NUCLEOTIDE SEQUENCE</scope>
</reference>
<evidence type="ECO:0000313" key="2">
    <source>
        <dbReference type="Proteomes" id="UP000887116"/>
    </source>
</evidence>
<evidence type="ECO:0000313" key="1">
    <source>
        <dbReference type="EMBL" id="GFQ78452.1"/>
    </source>
</evidence>
<keyword evidence="2" id="KW-1185">Reference proteome</keyword>
<accession>A0A8X6HPA2</accession>
<dbReference type="AlphaFoldDB" id="A0A8X6HPA2"/>
<name>A0A8X6HPA2_TRICU</name>
<dbReference type="EMBL" id="BMAO01021909">
    <property type="protein sequence ID" value="GFQ78452.1"/>
    <property type="molecule type" value="Genomic_DNA"/>
</dbReference>
<protein>
    <submittedName>
        <fullName evidence="1">Uncharacterized protein</fullName>
    </submittedName>
</protein>
<proteinExistence type="predicted"/>
<comment type="caution">
    <text evidence="1">The sequence shown here is derived from an EMBL/GenBank/DDBJ whole genome shotgun (WGS) entry which is preliminary data.</text>
</comment>
<dbReference type="OrthoDB" id="8056049at2759"/>